<organism evidence="8 9">
    <name type="scientific">Dreissena polymorpha</name>
    <name type="common">Zebra mussel</name>
    <name type="synonym">Mytilus polymorpha</name>
    <dbReference type="NCBI Taxonomy" id="45954"/>
    <lineage>
        <taxon>Eukaryota</taxon>
        <taxon>Metazoa</taxon>
        <taxon>Spiralia</taxon>
        <taxon>Lophotrochozoa</taxon>
        <taxon>Mollusca</taxon>
        <taxon>Bivalvia</taxon>
        <taxon>Autobranchia</taxon>
        <taxon>Heteroconchia</taxon>
        <taxon>Euheterodonta</taxon>
        <taxon>Imparidentia</taxon>
        <taxon>Neoheterodontei</taxon>
        <taxon>Myida</taxon>
        <taxon>Dreissenoidea</taxon>
        <taxon>Dreissenidae</taxon>
        <taxon>Dreissena</taxon>
    </lineage>
</organism>
<evidence type="ECO:0000256" key="2">
    <source>
        <dbReference type="ARBA" id="ARBA00022737"/>
    </source>
</evidence>
<feature type="region of interest" description="Disordered" evidence="4">
    <location>
        <begin position="584"/>
        <end position="793"/>
    </location>
</feature>
<feature type="domain" description="PDZ" evidence="7">
    <location>
        <begin position="1142"/>
        <end position="1225"/>
    </location>
</feature>
<feature type="compositionally biased region" description="Pro residues" evidence="4">
    <location>
        <begin position="1226"/>
        <end position="1236"/>
    </location>
</feature>
<keyword evidence="2" id="KW-0677">Repeat</keyword>
<name>A0A9D4MQV8_DREPO</name>
<reference evidence="8" key="2">
    <citation type="submission" date="2020-11" db="EMBL/GenBank/DDBJ databases">
        <authorList>
            <person name="McCartney M.A."/>
            <person name="Auch B."/>
            <person name="Kono T."/>
            <person name="Mallez S."/>
            <person name="Becker A."/>
            <person name="Gohl D.M."/>
            <person name="Silverstein K.A.T."/>
            <person name="Koren S."/>
            <person name="Bechman K.B."/>
            <person name="Herman A."/>
            <person name="Abrahante J.E."/>
            <person name="Garbe J."/>
        </authorList>
    </citation>
    <scope>NUCLEOTIDE SEQUENCE</scope>
    <source>
        <strain evidence="8">Duluth1</strain>
        <tissue evidence="8">Whole animal</tissue>
    </source>
</reference>
<dbReference type="GO" id="GO:0005737">
    <property type="term" value="C:cytoplasm"/>
    <property type="evidence" value="ECO:0007669"/>
    <property type="project" value="TreeGrafter"/>
</dbReference>
<feature type="domain" description="PDZ" evidence="7">
    <location>
        <begin position="1001"/>
        <end position="1083"/>
    </location>
</feature>
<evidence type="ECO:0000313" key="8">
    <source>
        <dbReference type="EMBL" id="KAH3880821.1"/>
    </source>
</evidence>
<feature type="compositionally biased region" description="Polar residues" evidence="4">
    <location>
        <begin position="813"/>
        <end position="832"/>
    </location>
</feature>
<dbReference type="PROSITE" id="PS50052">
    <property type="entry name" value="GUANYLATE_KINASE_2"/>
    <property type="match status" value="1"/>
</dbReference>
<dbReference type="InterPro" id="IPR008144">
    <property type="entry name" value="Guanylate_kin-like_dom"/>
</dbReference>
<dbReference type="InterPro" id="IPR008145">
    <property type="entry name" value="GK/Ca_channel_bsu"/>
</dbReference>
<dbReference type="PROSITE" id="PS00856">
    <property type="entry name" value="GUANYLATE_KINASE_1"/>
    <property type="match status" value="1"/>
</dbReference>
<comment type="caution">
    <text evidence="8">The sequence shown here is derived from an EMBL/GenBank/DDBJ whole genome shotgun (WGS) entry which is preliminary data.</text>
</comment>
<feature type="domain" description="WW" evidence="5">
    <location>
        <begin position="169"/>
        <end position="202"/>
    </location>
</feature>
<feature type="compositionally biased region" description="Basic and acidic residues" evidence="4">
    <location>
        <begin position="597"/>
        <end position="608"/>
    </location>
</feature>
<dbReference type="Gene3D" id="3.30.63.10">
    <property type="entry name" value="Guanylate Kinase phosphate binding domain"/>
    <property type="match status" value="1"/>
</dbReference>
<evidence type="ECO:0000256" key="3">
    <source>
        <dbReference type="ARBA" id="ARBA00023136"/>
    </source>
</evidence>
<dbReference type="PANTHER" id="PTHR10316">
    <property type="entry name" value="MEMBRANE ASSOCIATED GUANYLATE KINASE-RELATED"/>
    <property type="match status" value="1"/>
</dbReference>
<dbReference type="InterPro" id="IPR027417">
    <property type="entry name" value="P-loop_NTPase"/>
</dbReference>
<dbReference type="PROSITE" id="PS50106">
    <property type="entry name" value="PDZ"/>
    <property type="match status" value="5"/>
</dbReference>
<dbReference type="Gene3D" id="2.30.42.10">
    <property type="match status" value="5"/>
</dbReference>
<feature type="compositionally biased region" description="Basic and acidic residues" evidence="4">
    <location>
        <begin position="727"/>
        <end position="737"/>
    </location>
</feature>
<feature type="compositionally biased region" description="Basic and acidic residues" evidence="4">
    <location>
        <begin position="277"/>
        <end position="287"/>
    </location>
</feature>
<feature type="region of interest" description="Disordered" evidence="4">
    <location>
        <begin position="1224"/>
        <end position="1260"/>
    </location>
</feature>
<evidence type="ECO:0000313" key="9">
    <source>
        <dbReference type="Proteomes" id="UP000828390"/>
    </source>
</evidence>
<gene>
    <name evidence="8" type="ORF">DPMN_004743</name>
</gene>
<dbReference type="GO" id="GO:0007165">
    <property type="term" value="P:signal transduction"/>
    <property type="evidence" value="ECO:0007669"/>
    <property type="project" value="TreeGrafter"/>
</dbReference>
<keyword evidence="9" id="KW-1185">Reference proteome</keyword>
<dbReference type="FunFam" id="3.30.63.10:FF:000003">
    <property type="entry name" value="Membrane-associated guanylate kinase, WW and PDZ domain-containing protein 3 isoform 1"/>
    <property type="match status" value="1"/>
</dbReference>
<dbReference type="PROSITE" id="PS50020">
    <property type="entry name" value="WW_DOMAIN_2"/>
    <property type="match status" value="2"/>
</dbReference>
<feature type="compositionally biased region" description="Polar residues" evidence="4">
    <location>
        <begin position="714"/>
        <end position="725"/>
    </location>
</feature>
<dbReference type="GO" id="GO:0016020">
    <property type="term" value="C:membrane"/>
    <property type="evidence" value="ECO:0007669"/>
    <property type="project" value="UniProtKB-SubCell"/>
</dbReference>
<dbReference type="CDD" id="cd06732">
    <property type="entry name" value="PDZ2_MAGI-1_3-like"/>
    <property type="match status" value="1"/>
</dbReference>
<dbReference type="FunFam" id="2.30.42.10:FF:000005">
    <property type="entry name" value="Membrane associated guanylate kinase, WW and PDZ domain containing 1"/>
    <property type="match status" value="1"/>
</dbReference>
<feature type="region of interest" description="Disordered" evidence="4">
    <location>
        <begin position="88"/>
        <end position="174"/>
    </location>
</feature>
<dbReference type="FunFam" id="2.30.42.10:FF:000232">
    <property type="entry name" value="Uncharacterized protein, isoform A"/>
    <property type="match status" value="1"/>
</dbReference>
<feature type="compositionally biased region" description="Basic residues" evidence="4">
    <location>
        <begin position="302"/>
        <end position="316"/>
    </location>
</feature>
<dbReference type="FunFam" id="2.30.42.10:FF:000012">
    <property type="entry name" value="Membrane associated guanylate kinase, WW and PDZ domain containing 1"/>
    <property type="match status" value="1"/>
</dbReference>
<evidence type="ECO:0000256" key="4">
    <source>
        <dbReference type="SAM" id="MobiDB-lite"/>
    </source>
</evidence>
<feature type="region of interest" description="Disordered" evidence="4">
    <location>
        <begin position="811"/>
        <end position="834"/>
    </location>
</feature>
<evidence type="ECO:0000256" key="1">
    <source>
        <dbReference type="ARBA" id="ARBA00004170"/>
    </source>
</evidence>
<dbReference type="SMART" id="SM00456">
    <property type="entry name" value="WW"/>
    <property type="match status" value="2"/>
</dbReference>
<dbReference type="InterPro" id="IPR020590">
    <property type="entry name" value="Guanylate_kinase_CS"/>
</dbReference>
<evidence type="ECO:0000259" key="7">
    <source>
        <dbReference type="PROSITE" id="PS50106"/>
    </source>
</evidence>
<dbReference type="SUPFAM" id="SSF52540">
    <property type="entry name" value="P-loop containing nucleoside triphosphate hydrolases"/>
    <property type="match status" value="1"/>
</dbReference>
<comment type="subcellular location">
    <subcellularLocation>
        <location evidence="1">Membrane</location>
        <topology evidence="1">Peripheral membrane protein</topology>
    </subcellularLocation>
</comment>
<dbReference type="Gene3D" id="2.20.70.10">
    <property type="match status" value="2"/>
</dbReference>
<dbReference type="InterPro" id="IPR001478">
    <property type="entry name" value="PDZ"/>
</dbReference>
<dbReference type="EMBL" id="JAIWYP010000001">
    <property type="protein sequence ID" value="KAH3880821.1"/>
    <property type="molecule type" value="Genomic_DNA"/>
</dbReference>
<dbReference type="InterPro" id="IPR036034">
    <property type="entry name" value="PDZ_sf"/>
</dbReference>
<dbReference type="Proteomes" id="UP000828390">
    <property type="component" value="Unassembled WGS sequence"/>
</dbReference>
<dbReference type="FunFam" id="2.20.70.10:FF:000001">
    <property type="entry name" value="Membrane-associated guanylate kinase, WW and PDZ domain-containing protein 1"/>
    <property type="match status" value="1"/>
</dbReference>
<dbReference type="Pfam" id="PF00397">
    <property type="entry name" value="WW"/>
    <property type="match status" value="2"/>
</dbReference>
<feature type="domain" description="PDZ" evidence="7">
    <location>
        <begin position="907"/>
        <end position="989"/>
    </location>
</feature>
<protein>
    <submittedName>
        <fullName evidence="8">Uncharacterized protein</fullName>
    </submittedName>
</protein>
<feature type="domain" description="PDZ" evidence="7">
    <location>
        <begin position="509"/>
        <end position="572"/>
    </location>
</feature>
<accession>A0A9D4MQV8</accession>
<dbReference type="CDD" id="cd00201">
    <property type="entry name" value="WW"/>
    <property type="match status" value="2"/>
</dbReference>
<feature type="region of interest" description="Disordered" evidence="4">
    <location>
        <begin position="438"/>
        <end position="463"/>
    </location>
</feature>
<feature type="region of interest" description="Disordered" evidence="4">
    <location>
        <begin position="253"/>
        <end position="320"/>
    </location>
</feature>
<feature type="domain" description="WW" evidence="5">
    <location>
        <begin position="223"/>
        <end position="256"/>
    </location>
</feature>
<reference evidence="8" key="1">
    <citation type="journal article" date="2019" name="bioRxiv">
        <title>The Genome of the Zebra Mussel, Dreissena polymorpha: A Resource for Invasive Species Research.</title>
        <authorList>
            <person name="McCartney M.A."/>
            <person name="Auch B."/>
            <person name="Kono T."/>
            <person name="Mallez S."/>
            <person name="Zhang Y."/>
            <person name="Obille A."/>
            <person name="Becker A."/>
            <person name="Abrahante J.E."/>
            <person name="Garbe J."/>
            <person name="Badalamenti J.P."/>
            <person name="Herman A."/>
            <person name="Mangelson H."/>
            <person name="Liachko I."/>
            <person name="Sullivan S."/>
            <person name="Sone E.D."/>
            <person name="Koren S."/>
            <person name="Silverstein K.A.T."/>
            <person name="Beckman K.B."/>
            <person name="Gohl D.M."/>
        </authorList>
    </citation>
    <scope>NUCLEOTIDE SEQUENCE</scope>
    <source>
        <strain evidence="8">Duluth1</strain>
        <tissue evidence="8">Whole animal</tissue>
    </source>
</reference>
<feature type="compositionally biased region" description="Basic and acidic residues" evidence="4">
    <location>
        <begin position="452"/>
        <end position="462"/>
    </location>
</feature>
<dbReference type="CDD" id="cd06731">
    <property type="entry name" value="PDZ1_MAGI-1_3-like"/>
    <property type="match status" value="1"/>
</dbReference>
<dbReference type="CDD" id="cd06735">
    <property type="entry name" value="PDZ5_MAGI-1_3-like"/>
    <property type="match status" value="1"/>
</dbReference>
<dbReference type="PROSITE" id="PS01159">
    <property type="entry name" value="WW_DOMAIN_1"/>
    <property type="match status" value="1"/>
</dbReference>
<dbReference type="SUPFAM" id="SSF51045">
    <property type="entry name" value="WW domain"/>
    <property type="match status" value="2"/>
</dbReference>
<dbReference type="CDD" id="cd06734">
    <property type="entry name" value="PDZ4_MAGI-1_3-like"/>
    <property type="match status" value="1"/>
</dbReference>
<dbReference type="Pfam" id="PF00625">
    <property type="entry name" value="Guanylate_kin"/>
    <property type="match status" value="1"/>
</dbReference>
<dbReference type="Pfam" id="PF00595">
    <property type="entry name" value="PDZ"/>
    <property type="match status" value="5"/>
</dbReference>
<feature type="domain" description="PDZ" evidence="7">
    <location>
        <begin position="333"/>
        <end position="402"/>
    </location>
</feature>
<dbReference type="InterPro" id="IPR001202">
    <property type="entry name" value="WW_dom"/>
</dbReference>
<dbReference type="PANTHER" id="PTHR10316:SF40">
    <property type="entry name" value="LD27118P"/>
    <property type="match status" value="1"/>
</dbReference>
<dbReference type="SUPFAM" id="SSF50156">
    <property type="entry name" value="PDZ domain-like"/>
    <property type="match status" value="5"/>
</dbReference>
<dbReference type="InterPro" id="IPR036020">
    <property type="entry name" value="WW_dom_sf"/>
</dbReference>
<dbReference type="SMART" id="SM00228">
    <property type="entry name" value="PDZ"/>
    <property type="match status" value="5"/>
</dbReference>
<evidence type="ECO:0000259" key="6">
    <source>
        <dbReference type="PROSITE" id="PS50052"/>
    </source>
</evidence>
<dbReference type="CDD" id="cd06733">
    <property type="entry name" value="PDZ3_MAGI-1_3-like"/>
    <property type="match status" value="1"/>
</dbReference>
<feature type="domain" description="Guanylate kinase-like" evidence="6">
    <location>
        <begin position="3"/>
        <end position="93"/>
    </location>
</feature>
<dbReference type="SMART" id="SM00072">
    <property type="entry name" value="GuKc"/>
    <property type="match status" value="1"/>
</dbReference>
<feature type="compositionally biased region" description="Polar residues" evidence="4">
    <location>
        <begin position="662"/>
        <end position="675"/>
    </location>
</feature>
<feature type="compositionally biased region" description="Basic and acidic residues" evidence="4">
    <location>
        <begin position="679"/>
        <end position="688"/>
    </location>
</feature>
<evidence type="ECO:0000259" key="5">
    <source>
        <dbReference type="PROSITE" id="PS50020"/>
    </source>
</evidence>
<feature type="compositionally biased region" description="Polar residues" evidence="4">
    <location>
        <begin position="689"/>
        <end position="703"/>
    </location>
</feature>
<proteinExistence type="predicted"/>
<keyword evidence="3" id="KW-0472">Membrane</keyword>
<sequence length="1286" mass="142764">MTPWCFVVAGQLPRDLRQYLGSRFPKGSIDHDLQQTIRDNLYLRTVPCTTREPRPGEVNGVDYTFLSGEEFQALEKTGCLLESGMFDGNMYGTPKPPKDPQGQIPRRTSSVGNMLPGAHPSSEGKRRRNRSNTDMPSSPTSPLSSRREFPDPPPRGKSLERSSSPDSLGPLPPNWEMAVTEDGQTYFIDHNTEQTHWLDPRLANKAPDKIADNDIGRLGRNMLELPFGWEKVEDPHYGTYYIDHVNRKTQYEHPASALKKSATADEINSSTLPRRGKNTDVSRRSISDADMNGRNTPPAYRPRSRKSKTPHTKRAQKPVFVKSPSELQGEVFTTRLLKGERGLGFTIIGGDNPDEEFLQIKNVVLNGPAFVDGKLRTGDVLVRVNGQLVLGYTHQDVVQLFQTIQPGDYVDLEVCRGYHLPFDPDDPNTEIITTIAVGHNDTRSSNSPASHGSRDNVDRNDMSSRSLKSLPELVKSAHSNTVLDYSQSRQPPDISAPDVLGQAQGEIISIDIVRGDNGFGFTIAGSQSGQKVKQILDQPRCRELQEGDFILQINNISVAEMTHSQLVQVLKECPIGEATQIIVQRGGIPPKGKRPNKLNDDPRDRLESSEGYINMSRVRDELDGIGVPPEIPRRPRTPSNENGPKTPLEPRPKTPTRLAFQGGNNSRANITTPNSAHLARRDFPETSRDFSQNDDSFNATTRPPQGPRSDHFNTSRGRSNFNMPNFNDRDPYGRTDTVRPGQFRSRTPGPEMMQRSAFPDYRTDPNRPKTPTASDMRSKTPIPGLYGQAPGGNPDYARNNVWGTNGVPYRNFDPNSRTRGSGIPDNSFTPNMQRRDPTELMRMNSVGAGRLPQQSTSFDSEDPFQGNMSRVPRHPPYQNSSFGGAQSPRPFRYPGSVEDNAKYIEMNVTLQRQESGFGFRVIGGTEDRTQVGVGHIVPGGAADRDGRLQTNDEILFCDDVCVINASHHKVVQLMSKAGQRGQVSLGIRRRIAPYTDDYPYDVIVNRREQEGFGFIIISSVSKAGSTIGEFIGRIIENSPAERCGRLRVGDRILRVNGVDISHLNHQDIVNIIKESGLSVTLTVGPPIEDKSSNTSRGSQSSMVNVMALPTLNDSDRGFKFPPPPPPKDVNRNQEILEDQIYLVDLNRGHRGFGFSIRGGQEFNNMPLFVLRIAEGGAADLDKRLRVGDQLLKINGYTTDSMTHSEAIDIIQNGGPNLHLVVRRTGKPPPSFEPSPSPGTRYPPAGPLTNGPIGQSSPYLGRRNINFDSRDEHVYYNHAPNRTYLNN</sequence>